<dbReference type="RefSeq" id="WP_146526090.1">
    <property type="nucleotide sequence ID" value="NZ_SJPV01000003.1"/>
</dbReference>
<dbReference type="PANTHER" id="PTHR43133:SF39">
    <property type="entry name" value="SIMILAR TO RNA POLYMERASE SIGMA-E FACTOR"/>
    <property type="match status" value="1"/>
</dbReference>
<dbReference type="NCBIfam" id="TIGR02937">
    <property type="entry name" value="sigma70-ECF"/>
    <property type="match status" value="1"/>
</dbReference>
<accession>A0A5C6DPX6</accession>
<dbReference type="InterPro" id="IPR014284">
    <property type="entry name" value="RNA_pol_sigma-70_dom"/>
</dbReference>
<dbReference type="InterPro" id="IPR013324">
    <property type="entry name" value="RNA_pol_sigma_r3/r4-like"/>
</dbReference>
<dbReference type="InterPro" id="IPR039425">
    <property type="entry name" value="RNA_pol_sigma-70-like"/>
</dbReference>
<dbReference type="SUPFAM" id="SSF88659">
    <property type="entry name" value="Sigma3 and sigma4 domains of RNA polymerase sigma factors"/>
    <property type="match status" value="1"/>
</dbReference>
<proteinExistence type="predicted"/>
<organism evidence="5 6">
    <name type="scientific">Novipirellula artificiosorum</name>
    <dbReference type="NCBI Taxonomy" id="2528016"/>
    <lineage>
        <taxon>Bacteria</taxon>
        <taxon>Pseudomonadati</taxon>
        <taxon>Planctomycetota</taxon>
        <taxon>Planctomycetia</taxon>
        <taxon>Pirellulales</taxon>
        <taxon>Pirellulaceae</taxon>
        <taxon>Novipirellula</taxon>
    </lineage>
</organism>
<dbReference type="Proteomes" id="UP000319143">
    <property type="component" value="Unassembled WGS sequence"/>
</dbReference>
<dbReference type="EMBL" id="SJPV01000003">
    <property type="protein sequence ID" value="TWU39333.1"/>
    <property type="molecule type" value="Genomic_DNA"/>
</dbReference>
<dbReference type="NCBIfam" id="TIGR02999">
    <property type="entry name" value="Sig-70_X6"/>
    <property type="match status" value="1"/>
</dbReference>
<dbReference type="PANTHER" id="PTHR43133">
    <property type="entry name" value="RNA POLYMERASE ECF-TYPE SIGMA FACTO"/>
    <property type="match status" value="1"/>
</dbReference>
<evidence type="ECO:0000259" key="4">
    <source>
        <dbReference type="Pfam" id="PF07638"/>
    </source>
</evidence>
<keyword evidence="6" id="KW-1185">Reference proteome</keyword>
<dbReference type="InterPro" id="IPR011517">
    <property type="entry name" value="RNA_pol_sigma70_ECF-like"/>
</dbReference>
<dbReference type="InterPro" id="IPR036388">
    <property type="entry name" value="WH-like_DNA-bd_sf"/>
</dbReference>
<dbReference type="GO" id="GO:0006352">
    <property type="term" value="P:DNA-templated transcription initiation"/>
    <property type="evidence" value="ECO:0007669"/>
    <property type="project" value="InterPro"/>
</dbReference>
<reference evidence="5 6" key="1">
    <citation type="submission" date="2019-02" db="EMBL/GenBank/DDBJ databases">
        <title>Deep-cultivation of Planctomycetes and their phenomic and genomic characterization uncovers novel biology.</title>
        <authorList>
            <person name="Wiegand S."/>
            <person name="Jogler M."/>
            <person name="Boedeker C."/>
            <person name="Pinto D."/>
            <person name="Vollmers J."/>
            <person name="Rivas-Marin E."/>
            <person name="Kohn T."/>
            <person name="Peeters S.H."/>
            <person name="Heuer A."/>
            <person name="Rast P."/>
            <person name="Oberbeckmann S."/>
            <person name="Bunk B."/>
            <person name="Jeske O."/>
            <person name="Meyerdierks A."/>
            <person name="Storesund J.E."/>
            <person name="Kallscheuer N."/>
            <person name="Luecker S."/>
            <person name="Lage O.M."/>
            <person name="Pohl T."/>
            <person name="Merkel B.J."/>
            <person name="Hornburger P."/>
            <person name="Mueller R.-W."/>
            <person name="Bruemmer F."/>
            <person name="Labrenz M."/>
            <person name="Spormann A.M."/>
            <person name="Op Den Camp H."/>
            <person name="Overmann J."/>
            <person name="Amann R."/>
            <person name="Jetten M.S.M."/>
            <person name="Mascher T."/>
            <person name="Medema M.H."/>
            <person name="Devos D.P."/>
            <person name="Kaster A.-K."/>
            <person name="Ovreas L."/>
            <person name="Rohde M."/>
            <person name="Galperin M.Y."/>
            <person name="Jogler C."/>
        </authorList>
    </citation>
    <scope>NUCLEOTIDE SEQUENCE [LARGE SCALE GENOMIC DNA]</scope>
    <source>
        <strain evidence="5 6">Poly41</strain>
    </source>
</reference>
<evidence type="ECO:0000313" key="6">
    <source>
        <dbReference type="Proteomes" id="UP000319143"/>
    </source>
</evidence>
<keyword evidence="2" id="KW-0731">Sigma factor</keyword>
<name>A0A5C6DPX6_9BACT</name>
<comment type="caution">
    <text evidence="5">The sequence shown here is derived from an EMBL/GenBank/DDBJ whole genome shotgun (WGS) entry which is preliminary data.</text>
</comment>
<keyword evidence="3" id="KW-0804">Transcription</keyword>
<keyword evidence="1" id="KW-0805">Transcription regulation</keyword>
<evidence type="ECO:0000256" key="1">
    <source>
        <dbReference type="ARBA" id="ARBA00023015"/>
    </source>
</evidence>
<protein>
    <submittedName>
        <fullName evidence="5">ECF sigma factor</fullName>
    </submittedName>
</protein>
<dbReference type="AlphaFoldDB" id="A0A5C6DPX6"/>
<dbReference type="InterPro" id="IPR053812">
    <property type="entry name" value="HTH_Sigma70_ECF-like"/>
</dbReference>
<evidence type="ECO:0000313" key="5">
    <source>
        <dbReference type="EMBL" id="TWU39333.1"/>
    </source>
</evidence>
<dbReference type="Pfam" id="PF07638">
    <property type="entry name" value="Sigma70_ECF"/>
    <property type="match status" value="1"/>
</dbReference>
<sequence>MTDVTQILYQLEQGDSSSADELLPLVYEELRRLAAARLKHEKSGQTLQATALVHEAYVRLVNVPEAQHWDSRAHFFGAAAEAMRRILVEQARRKNSVKRGGGRKRVDLGDVDLAGGGFELDVIALNDAIGRLEVEDSRAAQVVKLRFFCGMTIKQAAEAIGISPATADNDWAFARSWLRVQIFPENEGGNS</sequence>
<evidence type="ECO:0000256" key="3">
    <source>
        <dbReference type="ARBA" id="ARBA00023163"/>
    </source>
</evidence>
<dbReference type="OrthoDB" id="278371at2"/>
<dbReference type="Gene3D" id="1.10.10.10">
    <property type="entry name" value="Winged helix-like DNA-binding domain superfamily/Winged helix DNA-binding domain"/>
    <property type="match status" value="1"/>
</dbReference>
<evidence type="ECO:0000256" key="2">
    <source>
        <dbReference type="ARBA" id="ARBA00023082"/>
    </source>
</evidence>
<feature type="domain" description="RNA polymerase sigma-70 ECF-like HTH" evidence="4">
    <location>
        <begin position="1"/>
        <end position="182"/>
    </location>
</feature>
<dbReference type="GO" id="GO:0016987">
    <property type="term" value="F:sigma factor activity"/>
    <property type="evidence" value="ECO:0007669"/>
    <property type="project" value="UniProtKB-KW"/>
</dbReference>
<gene>
    <name evidence="5" type="ORF">Poly41_21570</name>
</gene>